<evidence type="ECO:0000313" key="2">
    <source>
        <dbReference type="Proteomes" id="UP000195072"/>
    </source>
</evidence>
<gene>
    <name evidence="1" type="ORF">HK16_06250</name>
</gene>
<dbReference type="EMBL" id="JOOZ01000217">
    <property type="protein sequence ID" value="OUL64463.1"/>
    <property type="molecule type" value="Genomic_DNA"/>
</dbReference>
<dbReference type="AlphaFoldDB" id="A0A252EE02"/>
<accession>A0A252EE02</accession>
<reference evidence="1 2" key="1">
    <citation type="submission" date="2014-06" db="EMBL/GenBank/DDBJ databases">
        <authorList>
            <person name="Ju J."/>
            <person name="Zhang J."/>
        </authorList>
    </citation>
    <scope>NUCLEOTIDE SEQUENCE [LARGE SCALE GENOMIC DNA]</scope>
    <source>
        <strain evidence="1">DmL_050</strain>
    </source>
</reference>
<proteinExistence type="predicted"/>
<sequence length="64" mass="7159">MTGVIPRCISRSINLSASYALSARIVIRVDVFQKRFRLGDIGILSRCDAEFRRITQSVADGMDL</sequence>
<dbReference type="Proteomes" id="UP000195072">
    <property type="component" value="Unassembled WGS sequence"/>
</dbReference>
<name>A0A252EE02_9PROT</name>
<protein>
    <submittedName>
        <fullName evidence="1">Uncharacterized protein</fullName>
    </submittedName>
</protein>
<comment type="caution">
    <text evidence="1">The sequence shown here is derived from an EMBL/GenBank/DDBJ whole genome shotgun (WGS) entry which is preliminary data.</text>
</comment>
<evidence type="ECO:0000313" key="1">
    <source>
        <dbReference type="EMBL" id="OUL64463.1"/>
    </source>
</evidence>
<organism evidence="1 2">
    <name type="scientific">Acetobacter senegalensis</name>
    <dbReference type="NCBI Taxonomy" id="446692"/>
    <lineage>
        <taxon>Bacteria</taxon>
        <taxon>Pseudomonadati</taxon>
        <taxon>Pseudomonadota</taxon>
        <taxon>Alphaproteobacteria</taxon>
        <taxon>Acetobacterales</taxon>
        <taxon>Acetobacteraceae</taxon>
        <taxon>Acetobacter</taxon>
    </lineage>
</organism>